<evidence type="ECO:0000313" key="3">
    <source>
        <dbReference type="Proteomes" id="UP000027390"/>
    </source>
</evidence>
<reference evidence="2 3" key="1">
    <citation type="submission" date="2014-03" db="EMBL/GenBank/DDBJ databases">
        <authorList>
            <person name="Churilla B.M."/>
            <person name="Abrahim M.R."/>
            <person name="Burke K.A."/>
            <person name="Yu V.J."/>
            <person name="Adkins N.L."/>
            <person name="Cohen K.L."/>
            <person name="Colicchio M.A."/>
            <person name="Fasoranti T.O."/>
            <person name="Genkil J.S."/>
            <person name="Kramer Z.J."/>
            <person name="Prout A.K."/>
            <person name="Schafer C.E."/>
            <person name="Schwarz A.G."/>
            <person name="Tish M."/>
            <person name="Vispute N."/>
            <person name="Wilkes K.E."/>
            <person name="Williams C.R."/>
            <person name="Xiao X."/>
            <person name="Yoder B.A."/>
            <person name="Lapin J.S."/>
            <person name="Ott C.T."/>
            <person name="Walburn T.D."/>
            <person name="Bradley K.W."/>
            <person name="Clarke D.Q."/>
            <person name="Lewis M.F."/>
            <person name="Barker L.P."/>
            <person name="Bailey C."/>
            <person name="Asai D.J."/>
            <person name="Bowman C.A."/>
            <person name="Russell D.A."/>
            <person name="Pope W.H."/>
            <person name="Jacobs-Sera D."/>
            <person name="Hendrix R.W."/>
            <person name="Hatfull G.F."/>
        </authorList>
    </citation>
    <scope>NUCLEOTIDE SEQUENCE [LARGE SCALE GENOMIC DNA]</scope>
</reference>
<feature type="region of interest" description="Disordered" evidence="1">
    <location>
        <begin position="1"/>
        <end position="52"/>
    </location>
</feature>
<evidence type="ECO:0000256" key="1">
    <source>
        <dbReference type="SAM" id="MobiDB-lite"/>
    </source>
</evidence>
<evidence type="ECO:0000313" key="2">
    <source>
        <dbReference type="EMBL" id="AID18233.1"/>
    </source>
</evidence>
<feature type="compositionally biased region" description="Basic and acidic residues" evidence="1">
    <location>
        <begin position="17"/>
        <end position="29"/>
    </location>
</feature>
<name>A0A068CDV0_9CAUD</name>
<gene>
    <name evidence="2" type="primary">173</name>
    <name evidence="2" type="ORF">PBI_WILLIS_173</name>
</gene>
<dbReference type="EMBL" id="KJ595575">
    <property type="protein sequence ID" value="AID18233.1"/>
    <property type="molecule type" value="Genomic_DNA"/>
</dbReference>
<protein>
    <submittedName>
        <fullName evidence="2">Uncharacterized protein</fullName>
    </submittedName>
</protein>
<dbReference type="Proteomes" id="UP000027390">
    <property type="component" value="Segment"/>
</dbReference>
<proteinExistence type="predicted"/>
<accession>A0A068CDV0</accession>
<sequence>MANKRAQPGDPGQAGKLDPRGPNKFEPTTKARGPAKPGEPGGDHSLPGDNKK</sequence>
<organism evidence="2 3">
    <name type="scientific">Mycobacterium phage Willis</name>
    <dbReference type="NCBI Taxonomy" id="1486404"/>
    <lineage>
        <taxon>Viruses</taxon>
        <taxon>Duplodnaviria</taxon>
        <taxon>Heunggongvirae</taxon>
        <taxon>Uroviricota</taxon>
        <taxon>Caudoviricetes</taxon>
        <taxon>Ceeclamvirinae</taxon>
        <taxon>Bixzunavirus</taxon>
        <taxon>Bixzunavirus Bxz1</taxon>
    </lineage>
</organism>